<dbReference type="PROSITE" id="PS51318">
    <property type="entry name" value="TAT"/>
    <property type="match status" value="1"/>
</dbReference>
<dbReference type="SMART" id="SM00710">
    <property type="entry name" value="PbH1"/>
    <property type="match status" value="4"/>
</dbReference>
<keyword evidence="3 4" id="KW-0326">Glycosidase</keyword>
<comment type="similarity">
    <text evidence="1 4">Belongs to the glycosyl hydrolase 28 family.</text>
</comment>
<dbReference type="InterPro" id="IPR011050">
    <property type="entry name" value="Pectin_lyase_fold/virulence"/>
</dbReference>
<dbReference type="AlphaFoldDB" id="A0A1H6EE81"/>
<evidence type="ECO:0000256" key="4">
    <source>
        <dbReference type="RuleBase" id="RU361169"/>
    </source>
</evidence>
<evidence type="ECO:0000256" key="2">
    <source>
        <dbReference type="ARBA" id="ARBA00022801"/>
    </source>
</evidence>
<evidence type="ECO:0000256" key="1">
    <source>
        <dbReference type="ARBA" id="ARBA00008834"/>
    </source>
</evidence>
<dbReference type="Gene3D" id="2.160.20.10">
    <property type="entry name" value="Single-stranded right-handed beta-helix, Pectin lyase-like"/>
    <property type="match status" value="1"/>
</dbReference>
<dbReference type="EMBL" id="FNVT01000009">
    <property type="protein sequence ID" value="SEG95309.1"/>
    <property type="molecule type" value="Genomic_DNA"/>
</dbReference>
<dbReference type="InterPro" id="IPR000743">
    <property type="entry name" value="Glyco_hydro_28"/>
</dbReference>
<evidence type="ECO:0000313" key="5">
    <source>
        <dbReference type="EMBL" id="SEG95309.1"/>
    </source>
</evidence>
<keyword evidence="2 4" id="KW-0378">Hydrolase</keyword>
<dbReference type="GO" id="GO:0004650">
    <property type="term" value="F:polygalacturonase activity"/>
    <property type="evidence" value="ECO:0007669"/>
    <property type="project" value="InterPro"/>
</dbReference>
<proteinExistence type="inferred from homology"/>
<sequence>MSPQPSVVTVSSRRSLLKAGGVLAAATLVPGAGPAVAESGRSGPWRKVPDILRKIRPPRFPRRRWEITAFGAVGDGTTDCTAAFRAAIAECHRSGGGRVVVPPGRFLTGAVHLLSNVELHVSEGAVIAFSTDPDAYLPVVFTRWEGTECYNYSPFVYAHGQRNIAITGRGTLDGQARKGPWESWYANGGPQGADQRALRKMGDDGVPVGQRVFGAGHHLRPAMVQFVKCRDILVDGVTILEPPMWTVNPVLCTNVTVRGITVVSTLYNTDGCDPESSSYVHIHHCRFNTNDDCVAVKSGRDADGRRVGVPSENIVVQDCHFSGRWGGITVGSEMSGGVRDVFAERCEINSPDFPGNHPVKYPVYIKASKKRGAFIEGVHVRDFTGRGVEREVIFVNMAYNSNEGGSEPVSVRDIRMERTRIDGAAAVLNLVGLETDHLTGVRLEKCVFTNIAGPDKIAYTDGLSLRKVFVNGVER</sequence>
<dbReference type="Proteomes" id="UP000236732">
    <property type="component" value="Unassembled WGS sequence"/>
</dbReference>
<keyword evidence="6" id="KW-1185">Reference proteome</keyword>
<dbReference type="InterPro" id="IPR006311">
    <property type="entry name" value="TAT_signal"/>
</dbReference>
<organism evidence="5 6">
    <name type="scientific">Nonomuraea solani</name>
    <dbReference type="NCBI Taxonomy" id="1144553"/>
    <lineage>
        <taxon>Bacteria</taxon>
        <taxon>Bacillati</taxon>
        <taxon>Actinomycetota</taxon>
        <taxon>Actinomycetes</taxon>
        <taxon>Streptosporangiales</taxon>
        <taxon>Streptosporangiaceae</taxon>
        <taxon>Nonomuraea</taxon>
    </lineage>
</organism>
<protein>
    <submittedName>
        <fullName evidence="5">Polygalacturonase</fullName>
    </submittedName>
</protein>
<reference evidence="5 6" key="1">
    <citation type="submission" date="2016-10" db="EMBL/GenBank/DDBJ databases">
        <authorList>
            <person name="de Groot N.N."/>
        </authorList>
    </citation>
    <scope>NUCLEOTIDE SEQUENCE [LARGE SCALE GENOMIC DNA]</scope>
    <source>
        <strain evidence="5 6">CGMCC 4.7037</strain>
    </source>
</reference>
<dbReference type="InterPro" id="IPR012334">
    <property type="entry name" value="Pectin_lyas_fold"/>
</dbReference>
<evidence type="ECO:0000313" key="6">
    <source>
        <dbReference type="Proteomes" id="UP000236732"/>
    </source>
</evidence>
<dbReference type="OrthoDB" id="3196343at2"/>
<dbReference type="PANTHER" id="PTHR31339:SF9">
    <property type="entry name" value="PLASMIN AND FIBRONECTIN-BINDING PROTEIN A"/>
    <property type="match status" value="1"/>
</dbReference>
<dbReference type="InterPro" id="IPR006626">
    <property type="entry name" value="PbH1"/>
</dbReference>
<gene>
    <name evidence="5" type="ORF">SAMN05444920_10933</name>
</gene>
<dbReference type="SUPFAM" id="SSF51126">
    <property type="entry name" value="Pectin lyase-like"/>
    <property type="match status" value="1"/>
</dbReference>
<name>A0A1H6EE81_9ACTN</name>
<dbReference type="PANTHER" id="PTHR31339">
    <property type="entry name" value="PECTIN LYASE-RELATED"/>
    <property type="match status" value="1"/>
</dbReference>
<dbReference type="GO" id="GO:0005975">
    <property type="term" value="P:carbohydrate metabolic process"/>
    <property type="evidence" value="ECO:0007669"/>
    <property type="project" value="InterPro"/>
</dbReference>
<evidence type="ECO:0000256" key="3">
    <source>
        <dbReference type="ARBA" id="ARBA00023295"/>
    </source>
</evidence>
<dbReference type="Pfam" id="PF00295">
    <property type="entry name" value="Glyco_hydro_28"/>
    <property type="match status" value="1"/>
</dbReference>
<dbReference type="InterPro" id="IPR051801">
    <property type="entry name" value="GH28_Enzymes"/>
</dbReference>
<accession>A0A1H6EE81</accession>